<dbReference type="PANTHER" id="PTHR15020:SF11">
    <property type="entry name" value="OS06G0360300 PROTEIN"/>
    <property type="match status" value="1"/>
</dbReference>
<dbReference type="InterPro" id="IPR016040">
    <property type="entry name" value="NAD(P)-bd_dom"/>
</dbReference>
<proteinExistence type="predicted"/>
<dbReference type="SUPFAM" id="SSF51735">
    <property type="entry name" value="NAD(P)-binding Rossmann-fold domains"/>
    <property type="match status" value="1"/>
</dbReference>
<keyword evidence="3" id="KW-1185">Reference proteome</keyword>
<dbReference type="Pfam" id="PF13460">
    <property type="entry name" value="NAD_binding_10"/>
    <property type="match status" value="1"/>
</dbReference>
<dbReference type="Proteomes" id="UP000319852">
    <property type="component" value="Chromosome"/>
</dbReference>
<reference evidence="2 3" key="1">
    <citation type="submission" date="2019-02" db="EMBL/GenBank/DDBJ databases">
        <title>Deep-cultivation of Planctomycetes and their phenomic and genomic characterization uncovers novel biology.</title>
        <authorList>
            <person name="Wiegand S."/>
            <person name="Jogler M."/>
            <person name="Boedeker C."/>
            <person name="Pinto D."/>
            <person name="Vollmers J."/>
            <person name="Rivas-Marin E."/>
            <person name="Kohn T."/>
            <person name="Peeters S.H."/>
            <person name="Heuer A."/>
            <person name="Rast P."/>
            <person name="Oberbeckmann S."/>
            <person name="Bunk B."/>
            <person name="Jeske O."/>
            <person name="Meyerdierks A."/>
            <person name="Storesund J.E."/>
            <person name="Kallscheuer N."/>
            <person name="Luecker S."/>
            <person name="Lage O.M."/>
            <person name="Pohl T."/>
            <person name="Merkel B.J."/>
            <person name="Hornburger P."/>
            <person name="Mueller R.-W."/>
            <person name="Bruemmer F."/>
            <person name="Labrenz M."/>
            <person name="Spormann A.M."/>
            <person name="Op den Camp H."/>
            <person name="Overmann J."/>
            <person name="Amann R."/>
            <person name="Jetten M.S.M."/>
            <person name="Mascher T."/>
            <person name="Medema M.H."/>
            <person name="Devos D.P."/>
            <person name="Kaster A.-K."/>
            <person name="Ovreas L."/>
            <person name="Rohde M."/>
            <person name="Galperin M.Y."/>
            <person name="Jogler C."/>
        </authorList>
    </citation>
    <scope>NUCLEOTIDE SEQUENCE [LARGE SCALE GENOMIC DNA]</scope>
    <source>
        <strain evidence="2 3">HG15A2</strain>
    </source>
</reference>
<accession>A0A517MV60</accession>
<protein>
    <recommendedName>
        <fullName evidence="1">NAD(P)-binding domain-containing protein</fullName>
    </recommendedName>
</protein>
<evidence type="ECO:0000313" key="2">
    <source>
        <dbReference type="EMBL" id="QDS98770.1"/>
    </source>
</evidence>
<gene>
    <name evidence="2" type="ORF">HG15A2_20550</name>
</gene>
<dbReference type="PANTHER" id="PTHR15020">
    <property type="entry name" value="FLAVIN REDUCTASE-RELATED"/>
    <property type="match status" value="1"/>
</dbReference>
<evidence type="ECO:0000259" key="1">
    <source>
        <dbReference type="Pfam" id="PF13460"/>
    </source>
</evidence>
<dbReference type="RefSeq" id="WP_218932451.1">
    <property type="nucleotide sequence ID" value="NZ_CP036263.1"/>
</dbReference>
<sequence>MKSKTLKSTEGSEVTILVVGASGATGRLLVEELLNRGHYVIAIVRSPESLPNHLVDNLKLTVVIASVLELSDAELAQHVGGCDAVASCLGHNLSLKGIFGQPRRLVTDAVRRLCYAIKSSNSMKPTKFVLMNTTGNRNRDLHEPISFAQKCIIGLIRILVPPHADNEEAADYLRVEIGQDGQAIDWTVVRPDSLINNEKVTAYEVYPSPTRSAIFDAGKTSRINVAHFMADLITDADTWQRWKGQMPVIYNDH</sequence>
<feature type="domain" description="NAD(P)-binding" evidence="1">
    <location>
        <begin position="20"/>
        <end position="235"/>
    </location>
</feature>
<organism evidence="2 3">
    <name type="scientific">Adhaeretor mobilis</name>
    <dbReference type="NCBI Taxonomy" id="1930276"/>
    <lineage>
        <taxon>Bacteria</taxon>
        <taxon>Pseudomonadati</taxon>
        <taxon>Planctomycetota</taxon>
        <taxon>Planctomycetia</taxon>
        <taxon>Pirellulales</taxon>
        <taxon>Lacipirellulaceae</taxon>
        <taxon>Adhaeretor</taxon>
    </lineage>
</organism>
<dbReference type="AlphaFoldDB" id="A0A517MV60"/>
<dbReference type="InterPro" id="IPR036291">
    <property type="entry name" value="NAD(P)-bd_dom_sf"/>
</dbReference>
<dbReference type="KEGG" id="amob:HG15A2_20550"/>
<dbReference type="EMBL" id="CP036263">
    <property type="protein sequence ID" value="QDS98770.1"/>
    <property type="molecule type" value="Genomic_DNA"/>
</dbReference>
<evidence type="ECO:0000313" key="3">
    <source>
        <dbReference type="Proteomes" id="UP000319852"/>
    </source>
</evidence>
<dbReference type="Gene3D" id="3.40.50.720">
    <property type="entry name" value="NAD(P)-binding Rossmann-like Domain"/>
    <property type="match status" value="1"/>
</dbReference>
<name>A0A517MV60_9BACT</name>